<dbReference type="RefSeq" id="WP_311361550.1">
    <property type="nucleotide sequence ID" value="NZ_JAVRIE010000003.1"/>
</dbReference>
<dbReference type="EMBL" id="JAVRIE010000003">
    <property type="protein sequence ID" value="MDT0582773.1"/>
    <property type="molecule type" value="Genomic_DNA"/>
</dbReference>
<proteinExistence type="predicted"/>
<feature type="signal peptide" evidence="1">
    <location>
        <begin position="1"/>
        <end position="20"/>
    </location>
</feature>
<accession>A0AAW8R3X0</accession>
<organism evidence="2 3">
    <name type="scientific">Brumicola blandensis</name>
    <dbReference type="NCBI Taxonomy" id="3075611"/>
    <lineage>
        <taxon>Bacteria</taxon>
        <taxon>Pseudomonadati</taxon>
        <taxon>Pseudomonadota</taxon>
        <taxon>Gammaproteobacteria</taxon>
        <taxon>Alteromonadales</taxon>
        <taxon>Alteromonadaceae</taxon>
        <taxon>Brumicola</taxon>
    </lineage>
</organism>
<dbReference type="SUPFAM" id="SSF56935">
    <property type="entry name" value="Porins"/>
    <property type="match status" value="1"/>
</dbReference>
<dbReference type="AlphaFoldDB" id="A0AAW8R3X0"/>
<evidence type="ECO:0000313" key="2">
    <source>
        <dbReference type="EMBL" id="MDT0582773.1"/>
    </source>
</evidence>
<evidence type="ECO:0000313" key="3">
    <source>
        <dbReference type="Proteomes" id="UP001249020"/>
    </source>
</evidence>
<feature type="chain" id="PRO_5043578024" evidence="1">
    <location>
        <begin position="21"/>
        <end position="372"/>
    </location>
</feature>
<gene>
    <name evidence="2" type="ORF">RM544_09475</name>
</gene>
<comment type="caution">
    <text evidence="2">The sequence shown here is derived from an EMBL/GenBank/DDBJ whole genome shotgun (WGS) entry which is preliminary data.</text>
</comment>
<keyword evidence="1" id="KW-0732">Signal</keyword>
<name>A0AAW8R3X0_9ALTE</name>
<keyword evidence="3" id="KW-1185">Reference proteome</keyword>
<sequence>MKKSLIVAMLSTAVALPAHADIRINGFANLVGGVTGSEESLYGYDDTFNFSEESLFALQASGSINERMSATVQILARGADDYSPNFEWAYVSYRMTNRATFSAGRFRLPLFKYSDSLDIGYSHHWVSVPQAVYDVPFNNIDGFRLDYSDFVGDWEIKLGGAVGAFENEVSGGVITGDNTHMVNAELSNDWFSVRAVYGGTEATFSQAQLDAVVGQIGQANAGFADFLAIDEDTANFVGVGFNIDRFSWFLSGEYTNIEIADSYTPTDEAMFVTAGFRAGKWTPSLTYSVFEGDEVKGVEELAALGQPLEAALTPAVLGINAQFAQNYQVATATIRYDYAANFAVKLEFSQYTDDLVEARDASLARFAINYVF</sequence>
<dbReference type="Proteomes" id="UP001249020">
    <property type="component" value="Unassembled WGS sequence"/>
</dbReference>
<reference evidence="2 3" key="1">
    <citation type="submission" date="2023-09" db="EMBL/GenBank/DDBJ databases">
        <authorList>
            <person name="Rey-Velasco X."/>
        </authorList>
    </citation>
    <scope>NUCLEOTIDE SEQUENCE [LARGE SCALE GENOMIC DNA]</scope>
    <source>
        <strain evidence="2 3">W409</strain>
    </source>
</reference>
<evidence type="ECO:0000256" key="1">
    <source>
        <dbReference type="SAM" id="SignalP"/>
    </source>
</evidence>
<protein>
    <submittedName>
        <fullName evidence="2">Topoisomerase IV</fullName>
    </submittedName>
</protein>